<dbReference type="GO" id="GO:0043565">
    <property type="term" value="F:sequence-specific DNA binding"/>
    <property type="evidence" value="ECO:0007669"/>
    <property type="project" value="InterPro"/>
</dbReference>
<dbReference type="EMBL" id="ATAY01000006">
    <property type="protein sequence ID" value="EPR14277.1"/>
    <property type="molecule type" value="Genomic_DNA"/>
</dbReference>
<dbReference type="InterPro" id="IPR009057">
    <property type="entry name" value="Homeodomain-like_sf"/>
</dbReference>
<dbReference type="Gene3D" id="1.10.10.60">
    <property type="entry name" value="Homeodomain-like"/>
    <property type="match status" value="2"/>
</dbReference>
<dbReference type="Gene3D" id="3.20.80.10">
    <property type="entry name" value="Regulatory factor, effector binding domain"/>
    <property type="match status" value="2"/>
</dbReference>
<proteinExistence type="predicted"/>
<dbReference type="PATRIC" id="fig|1330534.3.peg.62"/>
<dbReference type="SMART" id="SM00871">
    <property type="entry name" value="AraC_E_bind"/>
    <property type="match status" value="2"/>
</dbReference>
<protein>
    <submittedName>
        <fullName evidence="4">AraC family transcriptional regulator</fullName>
    </submittedName>
</protein>
<dbReference type="Pfam" id="PF14526">
    <property type="entry name" value="Cass2"/>
    <property type="match status" value="1"/>
</dbReference>
<dbReference type="InterPro" id="IPR018060">
    <property type="entry name" value="HTH_AraC"/>
</dbReference>
<evidence type="ECO:0000313" key="5">
    <source>
        <dbReference type="Proteomes" id="UP000016860"/>
    </source>
</evidence>
<dbReference type="SUPFAM" id="SSF55136">
    <property type="entry name" value="Probable bacterial effector-binding domain"/>
    <property type="match status" value="2"/>
</dbReference>
<dbReference type="Pfam" id="PF12833">
    <property type="entry name" value="HTH_18"/>
    <property type="match status" value="1"/>
</dbReference>
<dbReference type="InterPro" id="IPR011256">
    <property type="entry name" value="Reg_factor_effector_dom_sf"/>
</dbReference>
<keyword evidence="2" id="KW-0804">Transcription</keyword>
<dbReference type="OrthoDB" id="9801123at2"/>
<evidence type="ECO:0000256" key="2">
    <source>
        <dbReference type="ARBA" id="ARBA00023163"/>
    </source>
</evidence>
<reference evidence="4 5" key="1">
    <citation type="journal article" date="2013" name="Genome Announc.">
        <title>Draft Genome Sequence of the Cellulolytic Bacterium Clostridium papyrosolvens C7 (ATCC 700395).</title>
        <authorList>
            <person name="Zepeda V."/>
            <person name="Dassa B."/>
            <person name="Borovok I."/>
            <person name="Lamed R."/>
            <person name="Bayer E.A."/>
            <person name="Cate J.H."/>
        </authorList>
    </citation>
    <scope>NUCLEOTIDE SEQUENCE [LARGE SCALE GENOMIC DNA]</scope>
    <source>
        <strain evidence="4 5">C7</strain>
    </source>
</reference>
<comment type="caution">
    <text evidence="4">The sequence shown here is derived from an EMBL/GenBank/DDBJ whole genome shotgun (WGS) entry which is preliminary data.</text>
</comment>
<dbReference type="PANTHER" id="PTHR40055">
    <property type="entry name" value="TRANSCRIPTIONAL REGULATOR YGIV-RELATED"/>
    <property type="match status" value="1"/>
</dbReference>
<name>U4R680_9FIRM</name>
<sequence>MNYYERIQKSVDYIENNLENKISIDFAAQTAYMSLSNFYRMFFALTGYSVKEYIRLRRFNLAAFELQSSNTCLIDIAIKFDFESGDSFSRAFKRVTGFLPREYRKQKNLYNFERIDIMEKYFDIQDKELIENYPDIKVLKELEPTRVAYFCYYGKQPEHHAFTVMAEWLNTNGLNVNEQNLRIFGYNNPNPSSPEEEEYGYEVCVTIADNIVVNDDLVKEKVLDGGLYAVTNVKRGQDGDIGDEIVKAWNRFKNWLSDSKYVYGGHQWLEEHLGFDDNANHIGGIDLYMPIAVKSSEYDVTKTFDYVEPMLTVTYTATGKDAAEKARDFFFKWADSQGLFSGSKSHRFFAYYNHEKIGHKDFFYKIHVTVDEEFRTDNQNIKLEEFKGGYYAIMKAKYSYNGWAWGEFIKWLSKSTEFDFGDYWFFEEYKLNKPELDMDTEVVLHMPVKQKE</sequence>
<dbReference type="InterPro" id="IPR010499">
    <property type="entry name" value="AraC_E-bd"/>
</dbReference>
<feature type="domain" description="HTH araC/xylS-type" evidence="3">
    <location>
        <begin position="8"/>
        <end position="106"/>
    </location>
</feature>
<organism evidence="4 5">
    <name type="scientific">Ruminiclostridium papyrosolvens C7</name>
    <dbReference type="NCBI Taxonomy" id="1330534"/>
    <lineage>
        <taxon>Bacteria</taxon>
        <taxon>Bacillati</taxon>
        <taxon>Bacillota</taxon>
        <taxon>Clostridia</taxon>
        <taxon>Eubacteriales</taxon>
        <taxon>Oscillospiraceae</taxon>
        <taxon>Ruminiclostridium</taxon>
    </lineage>
</organism>
<dbReference type="AlphaFoldDB" id="U4R680"/>
<evidence type="ECO:0000256" key="1">
    <source>
        <dbReference type="ARBA" id="ARBA00023015"/>
    </source>
</evidence>
<dbReference type="STRING" id="1330534.L323_00295"/>
<evidence type="ECO:0000313" key="4">
    <source>
        <dbReference type="EMBL" id="EPR14277.1"/>
    </source>
</evidence>
<dbReference type="RefSeq" id="WP_020813728.1">
    <property type="nucleotide sequence ID" value="NZ_ATAY01000006.1"/>
</dbReference>
<dbReference type="SUPFAM" id="SSF46689">
    <property type="entry name" value="Homeodomain-like"/>
    <property type="match status" value="2"/>
</dbReference>
<accession>U4R680</accession>
<dbReference type="Proteomes" id="UP000016860">
    <property type="component" value="Unassembled WGS sequence"/>
</dbReference>
<dbReference type="InterPro" id="IPR050908">
    <property type="entry name" value="SmbC-like"/>
</dbReference>
<dbReference type="SMART" id="SM00342">
    <property type="entry name" value="HTH_ARAC"/>
    <property type="match status" value="1"/>
</dbReference>
<dbReference type="GO" id="GO:0003700">
    <property type="term" value="F:DNA-binding transcription factor activity"/>
    <property type="evidence" value="ECO:0007669"/>
    <property type="project" value="InterPro"/>
</dbReference>
<dbReference type="PROSITE" id="PS01124">
    <property type="entry name" value="HTH_ARAC_FAMILY_2"/>
    <property type="match status" value="1"/>
</dbReference>
<gene>
    <name evidence="4" type="ORF">L323_00295</name>
</gene>
<dbReference type="PANTHER" id="PTHR40055:SF1">
    <property type="entry name" value="TRANSCRIPTIONAL REGULATOR YGIV-RELATED"/>
    <property type="match status" value="1"/>
</dbReference>
<dbReference type="InterPro" id="IPR029441">
    <property type="entry name" value="Cass2"/>
</dbReference>
<evidence type="ECO:0000259" key="3">
    <source>
        <dbReference type="PROSITE" id="PS01124"/>
    </source>
</evidence>
<keyword evidence="1" id="KW-0805">Transcription regulation</keyword>